<keyword evidence="2" id="KW-1185">Reference proteome</keyword>
<dbReference type="RefSeq" id="WP_120702239.1">
    <property type="nucleotide sequence ID" value="NZ_CP032620.1"/>
</dbReference>
<evidence type="ECO:0008006" key="3">
    <source>
        <dbReference type="Google" id="ProtNLM"/>
    </source>
</evidence>
<gene>
    <name evidence="1" type="ORF">D7D50_09900</name>
</gene>
<reference evidence="2" key="1">
    <citation type="submission" date="2018-09" db="EMBL/GenBank/DDBJ databases">
        <title>Complete genome sequence of Streptococcus sp. KCOM 2890 (=JS71).</title>
        <authorList>
            <person name="Kook J.-K."/>
            <person name="Park S.-N."/>
            <person name="Lim Y.K."/>
        </authorList>
    </citation>
    <scope>NUCLEOTIDE SEQUENCE [LARGE SCALE GENOMIC DNA]</scope>
    <source>
        <strain evidence="2">JS71</strain>
    </source>
</reference>
<accession>A0ABN5PYM0</accession>
<dbReference type="EMBL" id="CP032620">
    <property type="protein sequence ID" value="AYF94876.1"/>
    <property type="molecule type" value="Genomic_DNA"/>
</dbReference>
<organism evidence="1 2">
    <name type="scientific">Streptococcus koreensis</name>
    <dbReference type="NCBI Taxonomy" id="2382163"/>
    <lineage>
        <taxon>Bacteria</taxon>
        <taxon>Bacillati</taxon>
        <taxon>Bacillota</taxon>
        <taxon>Bacilli</taxon>
        <taxon>Lactobacillales</taxon>
        <taxon>Streptococcaceae</taxon>
        <taxon>Streptococcus</taxon>
    </lineage>
</organism>
<evidence type="ECO:0000313" key="1">
    <source>
        <dbReference type="EMBL" id="AYF94876.1"/>
    </source>
</evidence>
<sequence length="230" mass="27446">MNYYFIMDDKSNKTFNFDVEYGRVDFEIQKKPYEEEWTKPIDYIYDPNCPDVIYYNFVNKKQYINKINFDYDYYWYSHGFILSKKLATIFKQFKIQGHVWKKLKFTVNGDVMESPDFYLLKFNTYTKDNPAPDFIDYEKTESLPSKTMYTVSRKLVLKEDVDYDIFKPGRVELLAAAGFVVTEEVKEAIETNHCGRGIRFLPIETAQEEYCKNSFKDFTSLLKRAKPKLP</sequence>
<proteinExistence type="predicted"/>
<evidence type="ECO:0000313" key="2">
    <source>
        <dbReference type="Proteomes" id="UP000277293"/>
    </source>
</evidence>
<name>A0ABN5PYM0_9STRE</name>
<protein>
    <recommendedName>
        <fullName evidence="3">Immunity protein 43 domain-containing protein</fullName>
    </recommendedName>
</protein>
<dbReference type="Proteomes" id="UP000277293">
    <property type="component" value="Chromosome"/>
</dbReference>